<gene>
    <name evidence="1" type="ORF">Aph01nite_46260</name>
</gene>
<evidence type="ECO:0000313" key="1">
    <source>
        <dbReference type="EMBL" id="GIH26316.1"/>
    </source>
</evidence>
<keyword evidence="2" id="KW-1185">Reference proteome</keyword>
<sequence>MPVHHGAAGFGPRARRRVPAVDDAEFGLVVTDPELRVGRPPVGPDRVKYGSTPRNSVYQATAAATSSAQKLIVLNPRRLVMSPAFARYFNRYAYDLAA</sequence>
<reference evidence="1" key="1">
    <citation type="submission" date="2021-01" db="EMBL/GenBank/DDBJ databases">
        <title>Whole genome shotgun sequence of Acrocarpospora phusangensis NBRC 108782.</title>
        <authorList>
            <person name="Komaki H."/>
            <person name="Tamura T."/>
        </authorList>
    </citation>
    <scope>NUCLEOTIDE SEQUENCE</scope>
    <source>
        <strain evidence="1">NBRC 108782</strain>
    </source>
</reference>
<evidence type="ECO:0000313" key="2">
    <source>
        <dbReference type="Proteomes" id="UP000640052"/>
    </source>
</evidence>
<dbReference type="EMBL" id="BOOA01000038">
    <property type="protein sequence ID" value="GIH26316.1"/>
    <property type="molecule type" value="Genomic_DNA"/>
</dbReference>
<proteinExistence type="predicted"/>
<protein>
    <submittedName>
        <fullName evidence="1">Uncharacterized protein</fullName>
    </submittedName>
</protein>
<dbReference type="RefSeq" id="WP_307836793.1">
    <property type="nucleotide sequence ID" value="NZ_BOOA01000038.1"/>
</dbReference>
<dbReference type="AlphaFoldDB" id="A0A919QE76"/>
<accession>A0A919QE76</accession>
<organism evidence="1 2">
    <name type="scientific">Acrocarpospora phusangensis</name>
    <dbReference type="NCBI Taxonomy" id="1070424"/>
    <lineage>
        <taxon>Bacteria</taxon>
        <taxon>Bacillati</taxon>
        <taxon>Actinomycetota</taxon>
        <taxon>Actinomycetes</taxon>
        <taxon>Streptosporangiales</taxon>
        <taxon>Streptosporangiaceae</taxon>
        <taxon>Acrocarpospora</taxon>
    </lineage>
</organism>
<dbReference type="Proteomes" id="UP000640052">
    <property type="component" value="Unassembled WGS sequence"/>
</dbReference>
<comment type="caution">
    <text evidence="1">The sequence shown here is derived from an EMBL/GenBank/DDBJ whole genome shotgun (WGS) entry which is preliminary data.</text>
</comment>
<name>A0A919QE76_9ACTN</name>